<organism evidence="4 5">
    <name type="scientific">Aureimonas fodinaquatilis</name>
    <dbReference type="NCBI Taxonomy" id="2565783"/>
    <lineage>
        <taxon>Bacteria</taxon>
        <taxon>Pseudomonadati</taxon>
        <taxon>Pseudomonadota</taxon>
        <taxon>Alphaproteobacteria</taxon>
        <taxon>Hyphomicrobiales</taxon>
        <taxon>Aurantimonadaceae</taxon>
        <taxon>Aureimonas</taxon>
    </lineage>
</organism>
<protein>
    <submittedName>
        <fullName evidence="4">Anti-sigma factor</fullName>
    </submittedName>
</protein>
<dbReference type="PANTHER" id="PTHR37461:SF1">
    <property type="entry name" value="ANTI-SIGMA-K FACTOR RSKA"/>
    <property type="match status" value="1"/>
</dbReference>
<evidence type="ECO:0000256" key="2">
    <source>
        <dbReference type="SAM" id="Phobius"/>
    </source>
</evidence>
<keyword evidence="2" id="KW-0812">Transmembrane</keyword>
<dbReference type="GO" id="GO:0016989">
    <property type="term" value="F:sigma factor antagonist activity"/>
    <property type="evidence" value="ECO:0007669"/>
    <property type="project" value="TreeGrafter"/>
</dbReference>
<proteinExistence type="predicted"/>
<evidence type="ECO:0000256" key="1">
    <source>
        <dbReference type="SAM" id="MobiDB-lite"/>
    </source>
</evidence>
<keyword evidence="2" id="KW-1133">Transmembrane helix</keyword>
<dbReference type="OrthoDB" id="9816387at2"/>
<dbReference type="PANTHER" id="PTHR37461">
    <property type="entry name" value="ANTI-SIGMA-K FACTOR RSKA"/>
    <property type="match status" value="1"/>
</dbReference>
<reference evidence="4 5" key="1">
    <citation type="submission" date="2019-08" db="EMBL/GenBank/DDBJ databases">
        <title>Aureimonas fodiniaquatilis sp. nov., isolated from a coal mine wastewater.</title>
        <authorList>
            <person name="Kim W."/>
        </authorList>
    </citation>
    <scope>NUCLEOTIDE SEQUENCE [LARGE SCALE GENOMIC DNA]</scope>
    <source>
        <strain evidence="4 5">CAU 1482</strain>
    </source>
</reference>
<dbReference type="EMBL" id="VTWH01000001">
    <property type="protein sequence ID" value="KAA0971908.1"/>
    <property type="molecule type" value="Genomic_DNA"/>
</dbReference>
<evidence type="ECO:0000313" key="4">
    <source>
        <dbReference type="EMBL" id="KAA0971908.1"/>
    </source>
</evidence>
<dbReference type="InterPro" id="IPR018764">
    <property type="entry name" value="RskA_C"/>
</dbReference>
<dbReference type="Proteomes" id="UP000324738">
    <property type="component" value="Unassembled WGS sequence"/>
</dbReference>
<feature type="compositionally biased region" description="Low complexity" evidence="1">
    <location>
        <begin position="222"/>
        <end position="231"/>
    </location>
</feature>
<keyword evidence="2" id="KW-0472">Membrane</keyword>
<dbReference type="AlphaFoldDB" id="A0A5B0DZV8"/>
<feature type="region of interest" description="Disordered" evidence="1">
    <location>
        <begin position="222"/>
        <end position="244"/>
    </location>
</feature>
<gene>
    <name evidence="4" type="ORF">FPY71_01915</name>
</gene>
<name>A0A5B0DZV8_9HYPH</name>
<keyword evidence="5" id="KW-1185">Reference proteome</keyword>
<dbReference type="InterPro" id="IPR051474">
    <property type="entry name" value="Anti-sigma-K/W_factor"/>
</dbReference>
<evidence type="ECO:0000313" key="5">
    <source>
        <dbReference type="Proteomes" id="UP000324738"/>
    </source>
</evidence>
<dbReference type="GO" id="GO:0005886">
    <property type="term" value="C:plasma membrane"/>
    <property type="evidence" value="ECO:0007669"/>
    <property type="project" value="InterPro"/>
</dbReference>
<dbReference type="Pfam" id="PF10099">
    <property type="entry name" value="RskA_C"/>
    <property type="match status" value="1"/>
</dbReference>
<comment type="caution">
    <text evidence="4">The sequence shown here is derived from an EMBL/GenBank/DDBJ whole genome shotgun (WGS) entry which is preliminary data.</text>
</comment>
<evidence type="ECO:0000259" key="3">
    <source>
        <dbReference type="Pfam" id="PF10099"/>
    </source>
</evidence>
<sequence length="244" mass="25507">MSGAMTSDGMKDPEREGDDMIAAEYVLGVLPWDERQAIEKRISDDAVFANLVRNWESRFAPMNGAFEDVTPPASAKAALDQRLFGLGESSSAQRGGLLERLSFWRGLSIAAMIGLIALVAMPYLSPTLDKAPSERLVASLADPGSDVSYLVVYDSGLGEVSLSHVSGDRAADHDFELWVIEGDSAPVSLGVIPVGASVNVPVASGHRDLIGAGALFAISLEPEGGSPSGEPTGPVVAAGDLRTI</sequence>
<dbReference type="GO" id="GO:0006417">
    <property type="term" value="P:regulation of translation"/>
    <property type="evidence" value="ECO:0007669"/>
    <property type="project" value="TreeGrafter"/>
</dbReference>
<dbReference type="RefSeq" id="WP_149297103.1">
    <property type="nucleotide sequence ID" value="NZ_VTWH01000001.1"/>
</dbReference>
<accession>A0A5B0DZV8</accession>
<feature type="transmembrane region" description="Helical" evidence="2">
    <location>
        <begin position="103"/>
        <end position="124"/>
    </location>
</feature>
<feature type="domain" description="Anti-sigma K factor RskA C-terminal" evidence="3">
    <location>
        <begin position="110"/>
        <end position="235"/>
    </location>
</feature>